<dbReference type="SUPFAM" id="SSF52518">
    <property type="entry name" value="Thiamin diphosphate-binding fold (THDP-binding)"/>
    <property type="match status" value="1"/>
</dbReference>
<reference evidence="3" key="1">
    <citation type="submission" date="2018-05" db="EMBL/GenBank/DDBJ databases">
        <authorList>
            <person name="Lanie J.A."/>
            <person name="Ng W.-L."/>
            <person name="Kazmierczak K.M."/>
            <person name="Andrzejewski T.M."/>
            <person name="Davidsen T.M."/>
            <person name="Wayne K.J."/>
            <person name="Tettelin H."/>
            <person name="Glass J.I."/>
            <person name="Rusch D."/>
            <person name="Podicherti R."/>
            <person name="Tsui H.-C.T."/>
            <person name="Winkler M.E."/>
        </authorList>
    </citation>
    <scope>NUCLEOTIDE SEQUENCE</scope>
</reference>
<dbReference type="AlphaFoldDB" id="A0A381W6Q1"/>
<keyword evidence="1" id="KW-0210">Decarboxylase</keyword>
<accession>A0A381W6Q1</accession>
<dbReference type="PANTHER" id="PTHR42818:SF1">
    <property type="entry name" value="SULFOPYRUVATE DECARBOXYLASE"/>
    <property type="match status" value="1"/>
</dbReference>
<dbReference type="EMBL" id="UINC01010735">
    <property type="protein sequence ID" value="SVA47648.1"/>
    <property type="molecule type" value="Genomic_DNA"/>
</dbReference>
<feature type="non-terminal residue" evidence="3">
    <location>
        <position position="1"/>
    </location>
</feature>
<organism evidence="3">
    <name type="scientific">marine metagenome</name>
    <dbReference type="NCBI Taxonomy" id="408172"/>
    <lineage>
        <taxon>unclassified sequences</taxon>
        <taxon>metagenomes</taxon>
        <taxon>ecological metagenomes</taxon>
    </lineage>
</organism>
<dbReference type="PANTHER" id="PTHR42818">
    <property type="entry name" value="SULFOPYRUVATE DECARBOXYLASE SUBUNIT ALPHA"/>
    <property type="match status" value="1"/>
</dbReference>
<proteinExistence type="predicted"/>
<evidence type="ECO:0000256" key="1">
    <source>
        <dbReference type="ARBA" id="ARBA00022793"/>
    </source>
</evidence>
<dbReference type="Gene3D" id="3.40.50.970">
    <property type="match status" value="1"/>
</dbReference>
<dbReference type="InterPro" id="IPR051818">
    <property type="entry name" value="TPP_dependent_decarboxylase"/>
</dbReference>
<dbReference type="CDD" id="cd07035">
    <property type="entry name" value="TPP_PYR_POX_like"/>
    <property type="match status" value="1"/>
</dbReference>
<evidence type="ECO:0000313" key="3">
    <source>
        <dbReference type="EMBL" id="SVA47648.1"/>
    </source>
</evidence>
<sequence length="175" mass="18604">VSKTFSGQGTWAETLYQTLRSMDVTLFTYVPDAGHGATINRAIEDIQVTTVPLATEEEGVSLLAGAHLGGVRGVLLMQSSGVGNCINMLSLTNIGRFPLVSIVSMRGDYGEQNPWQFPMGQGTQPCFEAMGTICSRVDNADDVAAATQAAVNMAYRSDQSVALLLSQKLIGAKPF</sequence>
<dbReference type="InterPro" id="IPR029061">
    <property type="entry name" value="THDP-binding"/>
</dbReference>
<dbReference type="GO" id="GO:0016831">
    <property type="term" value="F:carboxy-lyase activity"/>
    <property type="evidence" value="ECO:0007669"/>
    <property type="project" value="UniProtKB-KW"/>
</dbReference>
<name>A0A381W6Q1_9ZZZZ</name>
<evidence type="ECO:0000256" key="2">
    <source>
        <dbReference type="ARBA" id="ARBA00023239"/>
    </source>
</evidence>
<protein>
    <submittedName>
        <fullName evidence="3">Uncharacterized protein</fullName>
    </submittedName>
</protein>
<gene>
    <name evidence="3" type="ORF">METZ01_LOCUS100502</name>
</gene>
<keyword evidence="2" id="KW-0456">Lyase</keyword>